<evidence type="ECO:0000256" key="7">
    <source>
        <dbReference type="SAM" id="Phobius"/>
    </source>
</evidence>
<dbReference type="InterPro" id="IPR002528">
    <property type="entry name" value="MATE_fam"/>
</dbReference>
<dbReference type="EMBL" id="JAOEGN010000010">
    <property type="protein sequence ID" value="MCU0105168.1"/>
    <property type="molecule type" value="Genomic_DNA"/>
</dbReference>
<reference evidence="9" key="1">
    <citation type="submission" date="2023-07" db="EMBL/GenBank/DDBJ databases">
        <title>Novel Mycoplasma species identified in domestic and wild animals.</title>
        <authorList>
            <person name="Volokhov D.V."/>
            <person name="Furtak V.A."/>
            <person name="Zagorodnyaya T.A."/>
        </authorList>
    </citation>
    <scope>NUCLEOTIDE SEQUENCE [LARGE SCALE GENOMIC DNA]</scope>
    <source>
        <strain evidence="9">92-19</strain>
    </source>
</reference>
<accession>A0ABT2PWS5</accession>
<keyword evidence="4 7" id="KW-0812">Transmembrane</keyword>
<evidence type="ECO:0000313" key="8">
    <source>
        <dbReference type="EMBL" id="MCU0105168.1"/>
    </source>
</evidence>
<dbReference type="NCBIfam" id="TIGR00797">
    <property type="entry name" value="matE"/>
    <property type="match status" value="1"/>
</dbReference>
<gene>
    <name evidence="8" type="ORF">N7603_05810</name>
</gene>
<dbReference type="Proteomes" id="UP001209076">
    <property type="component" value="Unassembled WGS sequence"/>
</dbReference>
<keyword evidence="9" id="KW-1185">Reference proteome</keyword>
<feature type="transmembrane region" description="Helical" evidence="7">
    <location>
        <begin position="106"/>
        <end position="128"/>
    </location>
</feature>
<evidence type="ECO:0000256" key="5">
    <source>
        <dbReference type="ARBA" id="ARBA00022989"/>
    </source>
</evidence>
<dbReference type="InterPro" id="IPR052031">
    <property type="entry name" value="Membrane_Transporter-Flippase"/>
</dbReference>
<feature type="transmembrane region" description="Helical" evidence="7">
    <location>
        <begin position="71"/>
        <end position="94"/>
    </location>
</feature>
<feature type="transmembrane region" description="Helical" evidence="7">
    <location>
        <begin position="426"/>
        <end position="450"/>
    </location>
</feature>
<dbReference type="RefSeq" id="WP_262096437.1">
    <property type="nucleotide sequence ID" value="NZ_JAOEGN010000010.1"/>
</dbReference>
<keyword evidence="3" id="KW-1003">Cell membrane</keyword>
<feature type="transmembrane region" description="Helical" evidence="7">
    <location>
        <begin position="333"/>
        <end position="353"/>
    </location>
</feature>
<feature type="transmembrane region" description="Helical" evidence="7">
    <location>
        <begin position="148"/>
        <end position="167"/>
    </location>
</feature>
<proteinExistence type="predicted"/>
<evidence type="ECO:0000256" key="1">
    <source>
        <dbReference type="ARBA" id="ARBA00004651"/>
    </source>
</evidence>
<dbReference type="CDD" id="cd13138">
    <property type="entry name" value="MATE_yoeA_like"/>
    <property type="match status" value="1"/>
</dbReference>
<feature type="transmembrane region" description="Helical" evidence="7">
    <location>
        <begin position="291"/>
        <end position="312"/>
    </location>
</feature>
<feature type="transmembrane region" description="Helical" evidence="7">
    <location>
        <begin position="258"/>
        <end position="279"/>
    </location>
</feature>
<dbReference type="PANTHER" id="PTHR43549:SF2">
    <property type="entry name" value="MULTIDRUG RESISTANCE PROTEIN NORM-RELATED"/>
    <property type="match status" value="1"/>
</dbReference>
<dbReference type="PANTHER" id="PTHR43549">
    <property type="entry name" value="MULTIDRUG RESISTANCE PROTEIN YPNP-RELATED"/>
    <property type="match status" value="1"/>
</dbReference>
<evidence type="ECO:0000313" key="9">
    <source>
        <dbReference type="Proteomes" id="UP001209076"/>
    </source>
</evidence>
<dbReference type="InterPro" id="IPR048279">
    <property type="entry name" value="MdtK-like"/>
</dbReference>
<feature type="transmembrane region" description="Helical" evidence="7">
    <location>
        <begin position="19"/>
        <end position="36"/>
    </location>
</feature>
<comment type="caution">
    <text evidence="8">The sequence shown here is derived from an EMBL/GenBank/DDBJ whole genome shotgun (WGS) entry which is preliminary data.</text>
</comment>
<feature type="transmembrane region" description="Helical" evidence="7">
    <location>
        <begin position="203"/>
        <end position="228"/>
    </location>
</feature>
<keyword evidence="2" id="KW-0813">Transport</keyword>
<evidence type="ECO:0000256" key="4">
    <source>
        <dbReference type="ARBA" id="ARBA00022692"/>
    </source>
</evidence>
<feature type="transmembrane region" description="Helical" evidence="7">
    <location>
        <begin position="179"/>
        <end position="197"/>
    </location>
</feature>
<sequence>MQKLTPAERKHLILKDKNIIKGIVIMALPIFISNLLKSLHDVVDSFFLARMDGSEEMIASTLAAINIHWPIYNIFNALGVGLGIAGVGIISQYLGSGKDRTARDYAAKLLSFSVILGALVNVLLFFGAPPIARWMGASGDTLKFAITYFRYRSMEFIFVYIFLAYQAIRQASGDTRSPVRLAIYSIFINMFLTWLFVSEFNMGIAGAGLSTLIGQVVIIPFAIYDLFFSKEHPRLEKKDLGLDPHIVNEIAKFAMPSAAAQAFSSLGFAVIQAMILSYGDVVSSGFSTGNRISSLLLNPVMAIGSVVTAYIGQNIGANNPARAKRSYEIARNLSFIIMVIGVLMILPFAKPIAEFIVGTRNASIVAVTVEYSVWILGTQPLMAVFQTHLSAFNGSGNNKYAFIMTFTRLWILRVPLVLFFKYATDVGYAGIWYAMVISNLVILFVGSYLYRKVKFERKVFIDESESTAGDFSI</sequence>
<organism evidence="8 9">
    <name type="scientific">Paracholeplasma vituli</name>
    <dbReference type="NCBI Taxonomy" id="69473"/>
    <lineage>
        <taxon>Bacteria</taxon>
        <taxon>Bacillati</taxon>
        <taxon>Mycoplasmatota</taxon>
        <taxon>Mollicutes</taxon>
        <taxon>Acholeplasmatales</taxon>
        <taxon>Acholeplasmataceae</taxon>
        <taxon>Paracholeplasma</taxon>
    </lineage>
</organism>
<evidence type="ECO:0000256" key="6">
    <source>
        <dbReference type="ARBA" id="ARBA00023136"/>
    </source>
</evidence>
<keyword evidence="6 7" id="KW-0472">Membrane</keyword>
<feature type="transmembrane region" description="Helical" evidence="7">
    <location>
        <begin position="400"/>
        <end position="420"/>
    </location>
</feature>
<protein>
    <submittedName>
        <fullName evidence="8">MATE family efflux transporter</fullName>
    </submittedName>
</protein>
<evidence type="ECO:0000256" key="3">
    <source>
        <dbReference type="ARBA" id="ARBA00022475"/>
    </source>
</evidence>
<dbReference type="PIRSF" id="PIRSF006603">
    <property type="entry name" value="DinF"/>
    <property type="match status" value="1"/>
</dbReference>
<evidence type="ECO:0000256" key="2">
    <source>
        <dbReference type="ARBA" id="ARBA00022448"/>
    </source>
</evidence>
<comment type="subcellular location">
    <subcellularLocation>
        <location evidence="1">Cell membrane</location>
        <topology evidence="1">Multi-pass membrane protein</topology>
    </subcellularLocation>
</comment>
<dbReference type="Pfam" id="PF01554">
    <property type="entry name" value="MatE"/>
    <property type="match status" value="2"/>
</dbReference>
<feature type="transmembrane region" description="Helical" evidence="7">
    <location>
        <begin position="373"/>
        <end position="393"/>
    </location>
</feature>
<name>A0ABT2PWS5_9MOLU</name>
<keyword evidence="5 7" id="KW-1133">Transmembrane helix</keyword>